<reference evidence="2" key="3">
    <citation type="submission" date="2020-06" db="EMBL/GenBank/DDBJ databases">
        <title>Helianthus annuus Genome sequencing and assembly Release 2.</title>
        <authorList>
            <person name="Gouzy J."/>
            <person name="Langlade N."/>
            <person name="Munos S."/>
        </authorList>
    </citation>
    <scope>NUCLEOTIDE SEQUENCE</scope>
    <source>
        <tissue evidence="2">Leaves</tissue>
    </source>
</reference>
<name>A0A251U879_HELAN</name>
<reference evidence="2 4" key="1">
    <citation type="journal article" date="2017" name="Nature">
        <title>The sunflower genome provides insights into oil metabolism, flowering and Asterid evolution.</title>
        <authorList>
            <person name="Badouin H."/>
            <person name="Gouzy J."/>
            <person name="Grassa C.J."/>
            <person name="Murat F."/>
            <person name="Staton S.E."/>
            <person name="Cottret L."/>
            <person name="Lelandais-Briere C."/>
            <person name="Owens G.L."/>
            <person name="Carrere S."/>
            <person name="Mayjonade B."/>
            <person name="Legrand L."/>
            <person name="Gill N."/>
            <person name="Kane N.C."/>
            <person name="Bowers J.E."/>
            <person name="Hubner S."/>
            <person name="Bellec A."/>
            <person name="Berard A."/>
            <person name="Berges H."/>
            <person name="Blanchet N."/>
            <person name="Boniface M.C."/>
            <person name="Brunel D."/>
            <person name="Catrice O."/>
            <person name="Chaidir N."/>
            <person name="Claudel C."/>
            <person name="Donnadieu C."/>
            <person name="Faraut T."/>
            <person name="Fievet G."/>
            <person name="Helmstetter N."/>
            <person name="King M."/>
            <person name="Knapp S.J."/>
            <person name="Lai Z."/>
            <person name="Le Paslier M.C."/>
            <person name="Lippi Y."/>
            <person name="Lorenzon L."/>
            <person name="Mandel J.R."/>
            <person name="Marage G."/>
            <person name="Marchand G."/>
            <person name="Marquand E."/>
            <person name="Bret-Mestries E."/>
            <person name="Morien E."/>
            <person name="Nambeesan S."/>
            <person name="Nguyen T."/>
            <person name="Pegot-Espagnet P."/>
            <person name="Pouilly N."/>
            <person name="Raftis F."/>
            <person name="Sallet E."/>
            <person name="Schiex T."/>
            <person name="Thomas J."/>
            <person name="Vandecasteele C."/>
            <person name="Vares D."/>
            <person name="Vear F."/>
            <person name="Vautrin S."/>
            <person name="Crespi M."/>
            <person name="Mangin B."/>
            <person name="Burke J.M."/>
            <person name="Salse J."/>
            <person name="Munos S."/>
            <person name="Vincourt P."/>
            <person name="Rieseberg L.H."/>
            <person name="Langlade N.B."/>
        </authorList>
    </citation>
    <scope>NUCLEOTIDE SEQUENCE [LARGE SCALE GENOMIC DNA]</scope>
    <source>
        <strain evidence="4">cv. SF193</strain>
        <tissue evidence="2">Leaves</tissue>
    </source>
</reference>
<dbReference type="EMBL" id="CM007897">
    <property type="protein sequence ID" value="OTG19243.1"/>
    <property type="molecule type" value="Genomic_DNA"/>
</dbReference>
<protein>
    <submittedName>
        <fullName evidence="2">Kaempferol 3-O-galactosyltransferase</fullName>
        <ecNumber evidence="2">2.4.1.234</ecNumber>
    </submittedName>
    <submittedName>
        <fullName evidence="3">Putative UDP-glucuronosyl/UDP-glucosyltransferase</fullName>
    </submittedName>
</protein>
<dbReference type="InParanoid" id="A0A251U879"/>
<dbReference type="GO" id="GO:0033834">
    <property type="term" value="F:kaempferol 3-O-galactosyltransferase activity"/>
    <property type="evidence" value="ECO:0007669"/>
    <property type="project" value="UniProtKB-EC"/>
</dbReference>
<dbReference type="PANTHER" id="PTHR11926:SF774">
    <property type="entry name" value="UDP-GLYCOSYLTRANSFERASE 85A1-RELATED"/>
    <property type="match status" value="1"/>
</dbReference>
<dbReference type="EMBL" id="MNCJ02000323">
    <property type="protein sequence ID" value="KAF5796300.1"/>
    <property type="molecule type" value="Genomic_DNA"/>
</dbReference>
<reference evidence="3" key="2">
    <citation type="submission" date="2017-02" db="EMBL/GenBank/DDBJ databases">
        <title>Sunflower complete genome.</title>
        <authorList>
            <person name="Langlade N."/>
            <person name="Munos S."/>
        </authorList>
    </citation>
    <scope>NUCLEOTIDE SEQUENCE [LARGE SCALE GENOMIC DNA]</scope>
    <source>
        <tissue evidence="3">Leaves</tissue>
    </source>
</reference>
<dbReference type="AlphaFoldDB" id="A0A251U879"/>
<keyword evidence="3" id="KW-0808">Transferase</keyword>
<organism evidence="3 4">
    <name type="scientific">Helianthus annuus</name>
    <name type="common">Common sunflower</name>
    <dbReference type="NCBI Taxonomy" id="4232"/>
    <lineage>
        <taxon>Eukaryota</taxon>
        <taxon>Viridiplantae</taxon>
        <taxon>Streptophyta</taxon>
        <taxon>Embryophyta</taxon>
        <taxon>Tracheophyta</taxon>
        <taxon>Spermatophyta</taxon>
        <taxon>Magnoliopsida</taxon>
        <taxon>eudicotyledons</taxon>
        <taxon>Gunneridae</taxon>
        <taxon>Pentapetalae</taxon>
        <taxon>asterids</taxon>
        <taxon>campanulids</taxon>
        <taxon>Asterales</taxon>
        <taxon>Asteraceae</taxon>
        <taxon>Asteroideae</taxon>
        <taxon>Heliantheae alliance</taxon>
        <taxon>Heliantheae</taxon>
        <taxon>Helianthus</taxon>
    </lineage>
</organism>
<evidence type="ECO:0000256" key="1">
    <source>
        <dbReference type="ARBA" id="ARBA00009995"/>
    </source>
</evidence>
<dbReference type="PANTHER" id="PTHR11926">
    <property type="entry name" value="GLUCOSYL/GLUCURONOSYL TRANSFERASES"/>
    <property type="match status" value="1"/>
</dbReference>
<keyword evidence="2" id="KW-0328">Glycosyltransferase</keyword>
<sequence>MHDMNNHIFVVPTFAFIGSIGPNEEIVDLLPGLKAVRLGDLPSGVVLGNLESPFSTMLHKMGRTLHKATAVTLNSFQELDPNLTTTLSSKLNNFLRVGPFNLMSKEKTSLKVDEFSCISWLDRKTQERLHTYVLGQFSHTRLKS</sequence>
<dbReference type="Gene3D" id="3.40.50.2000">
    <property type="entry name" value="Glycogen Phosphorylase B"/>
    <property type="match status" value="1"/>
</dbReference>
<dbReference type="SUPFAM" id="SSF53756">
    <property type="entry name" value="UDP-Glycosyltransferase/glycogen phosphorylase"/>
    <property type="match status" value="1"/>
</dbReference>
<evidence type="ECO:0000313" key="4">
    <source>
        <dbReference type="Proteomes" id="UP000215914"/>
    </source>
</evidence>
<comment type="similarity">
    <text evidence="1">Belongs to the UDP-glycosyltransferase family.</text>
</comment>
<evidence type="ECO:0000313" key="2">
    <source>
        <dbReference type="EMBL" id="KAF5796300.1"/>
    </source>
</evidence>
<accession>A0A251U879</accession>
<keyword evidence="4" id="KW-1185">Reference proteome</keyword>
<dbReference type="Gramene" id="mRNA:HanXRQr2_Chr08g0349821">
    <property type="protein sequence ID" value="CDS:HanXRQr2_Chr08g0349821.1"/>
    <property type="gene ID" value="HanXRQr2_Chr08g0349821"/>
</dbReference>
<dbReference type="EC" id="2.4.1.234" evidence="2"/>
<proteinExistence type="inferred from homology"/>
<gene>
    <name evidence="3" type="ORF">HannXRQ_Chr08g0231911</name>
    <name evidence="2" type="ORF">HanXRQr2_Chr08g0349821</name>
</gene>
<evidence type="ECO:0000313" key="3">
    <source>
        <dbReference type="EMBL" id="OTG19243.1"/>
    </source>
</evidence>
<dbReference type="Proteomes" id="UP000215914">
    <property type="component" value="Chromosome 8"/>
</dbReference>